<dbReference type="Proteomes" id="UP000076021">
    <property type="component" value="Chromosome"/>
</dbReference>
<dbReference type="SUPFAM" id="SSF51735">
    <property type="entry name" value="NAD(P)-binding Rossmann-fold domains"/>
    <property type="match status" value="1"/>
</dbReference>
<dbReference type="InterPro" id="IPR051606">
    <property type="entry name" value="Polyketide_Oxido-like"/>
</dbReference>
<protein>
    <recommendedName>
        <fullName evidence="1">NAD(P)-binding domain-containing protein</fullName>
    </recommendedName>
</protein>
<dbReference type="PANTHER" id="PTHR43355">
    <property type="entry name" value="FLAVIN REDUCTASE (NADPH)"/>
    <property type="match status" value="1"/>
</dbReference>
<reference evidence="2 3" key="1">
    <citation type="journal article" date="2016" name="Genome Announc.">
        <title>Whole-Genome Sequence of Rummeliibacillus stabekisii Strain PP9 Isolated from Antarctic Soil.</title>
        <authorList>
            <person name="da Mota F.F."/>
            <person name="Vollu R.E."/>
            <person name="Jurelevicius D."/>
            <person name="Seldin L."/>
        </authorList>
    </citation>
    <scope>NUCLEOTIDE SEQUENCE [LARGE SCALE GENOMIC DNA]</scope>
    <source>
        <strain evidence="2 3">PP9</strain>
    </source>
</reference>
<accession>A0A143HG49</accession>
<feature type="domain" description="NAD(P)-binding" evidence="1">
    <location>
        <begin position="7"/>
        <end position="190"/>
    </location>
</feature>
<dbReference type="OrthoDB" id="9785372at2"/>
<organism evidence="2 3">
    <name type="scientific">Rummeliibacillus stabekisii</name>
    <dbReference type="NCBI Taxonomy" id="241244"/>
    <lineage>
        <taxon>Bacteria</taxon>
        <taxon>Bacillati</taxon>
        <taxon>Bacillota</taxon>
        <taxon>Bacilli</taxon>
        <taxon>Bacillales</taxon>
        <taxon>Caryophanaceae</taxon>
        <taxon>Rummeliibacillus</taxon>
    </lineage>
</organism>
<dbReference type="RefSeq" id="WP_066791358.1">
    <property type="nucleotide sequence ID" value="NZ_CP014806.1"/>
</dbReference>
<dbReference type="EMBL" id="CP014806">
    <property type="protein sequence ID" value="AMX00709.1"/>
    <property type="molecule type" value="Genomic_DNA"/>
</dbReference>
<reference evidence="3" key="2">
    <citation type="submission" date="2016-03" db="EMBL/GenBank/DDBJ databases">
        <authorList>
            <person name="Ploux O."/>
        </authorList>
    </citation>
    <scope>NUCLEOTIDE SEQUENCE [LARGE SCALE GENOMIC DNA]</scope>
    <source>
        <strain evidence="3">PP9</strain>
    </source>
</reference>
<proteinExistence type="predicted"/>
<evidence type="ECO:0000313" key="2">
    <source>
        <dbReference type="EMBL" id="AMX00709.1"/>
    </source>
</evidence>
<dbReference type="InterPro" id="IPR016040">
    <property type="entry name" value="NAD(P)-bd_dom"/>
</dbReference>
<dbReference type="KEGG" id="rst:ATY39_15665"/>
<dbReference type="Gene3D" id="3.40.50.720">
    <property type="entry name" value="NAD(P)-binding Rossmann-like Domain"/>
    <property type="match status" value="1"/>
</dbReference>
<dbReference type="Pfam" id="PF13460">
    <property type="entry name" value="NAD_binding_10"/>
    <property type="match status" value="1"/>
</dbReference>
<keyword evidence="3" id="KW-1185">Reference proteome</keyword>
<dbReference type="STRING" id="241244.ATY39_15665"/>
<dbReference type="GO" id="GO:0016646">
    <property type="term" value="F:oxidoreductase activity, acting on the CH-NH group of donors, NAD or NADP as acceptor"/>
    <property type="evidence" value="ECO:0007669"/>
    <property type="project" value="TreeGrafter"/>
</dbReference>
<dbReference type="PANTHER" id="PTHR43355:SF2">
    <property type="entry name" value="FLAVIN REDUCTASE (NADPH)"/>
    <property type="match status" value="1"/>
</dbReference>
<gene>
    <name evidence="2" type="ORF">ATY39_15665</name>
</gene>
<dbReference type="InterPro" id="IPR036291">
    <property type="entry name" value="NAD(P)-bd_dom_sf"/>
</dbReference>
<dbReference type="AlphaFoldDB" id="A0A143HG49"/>
<evidence type="ECO:0000313" key="3">
    <source>
        <dbReference type="Proteomes" id="UP000076021"/>
    </source>
</evidence>
<evidence type="ECO:0000259" key="1">
    <source>
        <dbReference type="Pfam" id="PF13460"/>
    </source>
</evidence>
<name>A0A143HG49_9BACL</name>
<sequence>MKLVIFGATGRVGSEVTSLALKDGHEVIALVREPENIKETKGLTVIKGNVFEKEDIEKVFTHKIDGVISALGTDRTTTLTAGIANIILAMEKAAVKRIVTIGTAGILDSRVVPGQFRFQSGESRQKATFAAEEHLKVYQMLKETSLAWTIACPTYLPDGIAEGHYRVEKNVLPIDGMKISVGDTAQFAYEECLNEHFIRARVGLAY</sequence>